<gene>
    <name evidence="1" type="ORF">SGGMMB4_03822</name>
</gene>
<sequence>MNDSHTKIAIKTITPLSAGWWVKDTECTDSGATYEYYHPVAGMAQYIHYGVNVIYPVCNGEVGLEAMAKTPLFMPAAKFYPLNETDFWVIEPVHQKLLSDIIFQVEEWPETHPYAMQREYSFIYCVKKMLKRDNNGWQRTDDKIQLCVSEYSAVDKDMAVIHRDSWKAEREWHKERGYL</sequence>
<reference evidence="1 2" key="1">
    <citation type="submission" date="2015-05" db="EMBL/GenBank/DDBJ databases">
        <authorList>
            <person name="Goodhead I."/>
        </authorList>
    </citation>
    <scope>NUCLEOTIDE SEQUENCE [LARGE SCALE GENOMIC DNA]</scope>
    <source>
        <strain evidence="2">morsitans</strain>
    </source>
</reference>
<dbReference type="Proteomes" id="UP000245838">
    <property type="component" value="Chromosome sggmmb4_Chromosome"/>
</dbReference>
<protein>
    <submittedName>
        <fullName evidence="1">Uncharacterized protein</fullName>
    </submittedName>
</protein>
<accession>A0A193QKS2</accession>
<organism evidence="1 2">
    <name type="scientific">Sodalis glossinidius (strain morsitans)</name>
    <dbReference type="NCBI Taxonomy" id="343509"/>
    <lineage>
        <taxon>Bacteria</taxon>
        <taxon>Pseudomonadati</taxon>
        <taxon>Pseudomonadota</taxon>
        <taxon>Gammaproteobacteria</taxon>
        <taxon>Enterobacterales</taxon>
        <taxon>Bruguierivoracaceae</taxon>
        <taxon>Sodalis</taxon>
    </lineage>
</organism>
<evidence type="ECO:0000313" key="2">
    <source>
        <dbReference type="Proteomes" id="UP000245838"/>
    </source>
</evidence>
<dbReference type="OrthoDB" id="6637996at2"/>
<evidence type="ECO:0000313" key="1">
    <source>
        <dbReference type="EMBL" id="CRL45776.1"/>
    </source>
</evidence>
<dbReference type="RefSeq" id="WP_148203532.1">
    <property type="nucleotide sequence ID" value="NC_007712.1"/>
</dbReference>
<dbReference type="AlphaFoldDB" id="A0A193QKS2"/>
<name>A0A193QKS2_SODGM</name>
<proteinExistence type="predicted"/>
<dbReference type="EMBL" id="LN854557">
    <property type="protein sequence ID" value="CRL45776.1"/>
    <property type="molecule type" value="Genomic_DNA"/>
</dbReference>